<dbReference type="Proteomes" id="UP000189818">
    <property type="component" value="Unassembled WGS sequence"/>
</dbReference>
<keyword evidence="3" id="KW-1185">Reference proteome</keyword>
<evidence type="ECO:0000313" key="3">
    <source>
        <dbReference type="Proteomes" id="UP000189818"/>
    </source>
</evidence>
<dbReference type="InterPro" id="IPR009671">
    <property type="entry name" value="RraB_dom"/>
</dbReference>
<dbReference type="EMBL" id="FUYM01000008">
    <property type="protein sequence ID" value="SKB89596.1"/>
    <property type="molecule type" value="Genomic_DNA"/>
</dbReference>
<dbReference type="InterPro" id="IPR036701">
    <property type="entry name" value="RraB-like_sf"/>
</dbReference>
<dbReference type="Gene3D" id="3.30.70.970">
    <property type="entry name" value="RraB-like"/>
    <property type="match status" value="1"/>
</dbReference>
<gene>
    <name evidence="2" type="ORF">SAMN06295920_1089</name>
</gene>
<dbReference type="STRING" id="439228.SAMN06295920_1089"/>
<protein>
    <recommendedName>
        <fullName evidence="1">Regulator of ribonuclease activity B domain-containing protein</fullName>
    </recommendedName>
</protein>
<feature type="domain" description="Regulator of ribonuclease activity B" evidence="1">
    <location>
        <begin position="16"/>
        <end position="112"/>
    </location>
</feature>
<reference evidence="3" key="1">
    <citation type="submission" date="2017-02" db="EMBL/GenBank/DDBJ databases">
        <authorList>
            <person name="Varghese N."/>
            <person name="Submissions S."/>
        </authorList>
    </citation>
    <scope>NUCLEOTIDE SEQUENCE [LARGE SCALE GENOMIC DNA]</scope>
    <source>
        <strain evidence="3">UM2</strain>
    </source>
</reference>
<proteinExistence type="predicted"/>
<evidence type="ECO:0000313" key="2">
    <source>
        <dbReference type="EMBL" id="SKB89596.1"/>
    </source>
</evidence>
<dbReference type="Pfam" id="PF06877">
    <property type="entry name" value="RraB"/>
    <property type="match status" value="1"/>
</dbReference>
<organism evidence="2 3">
    <name type="scientific">Rhizorhabdus histidinilytica</name>
    <dbReference type="NCBI Taxonomy" id="439228"/>
    <lineage>
        <taxon>Bacteria</taxon>
        <taxon>Pseudomonadati</taxon>
        <taxon>Pseudomonadota</taxon>
        <taxon>Alphaproteobacteria</taxon>
        <taxon>Sphingomonadales</taxon>
        <taxon>Sphingomonadaceae</taxon>
        <taxon>Rhizorhabdus</taxon>
    </lineage>
</organism>
<dbReference type="SUPFAM" id="SSF89946">
    <property type="entry name" value="Hypothetical protein VC0424"/>
    <property type="match status" value="1"/>
</dbReference>
<evidence type="ECO:0000259" key="1">
    <source>
        <dbReference type="Pfam" id="PF06877"/>
    </source>
</evidence>
<dbReference type="AlphaFoldDB" id="A0A1T5F0D6"/>
<name>A0A1T5F0D6_9SPHN</name>
<dbReference type="RefSeq" id="WP_176152609.1">
    <property type="nucleotide sequence ID" value="NZ_FUYM01000008.1"/>
</dbReference>
<accession>A0A1T5F0D6</accession>
<sequence>MTKGAVDPQRLEEEWRADMEVLADLAEHGDRAEIERPVDVSFRGSPEALVRLTEAAEGLGFDYLDMETSPDGDPCLFLVRDQRADVESIKALTATCLQIEVDFGVEYDGWGCAAQDGTSE</sequence>